<name>A0AAD7PHV4_QUISA</name>
<protein>
    <submittedName>
        <fullName evidence="8">Tryptophan aminotransferase-like protein</fullName>
    </submittedName>
</protein>
<dbReference type="Gene3D" id="2.10.25.30">
    <property type="entry name" value="EGF-like, alliinase"/>
    <property type="match status" value="1"/>
</dbReference>
<dbReference type="KEGG" id="qsa:O6P43_022679"/>
<evidence type="ECO:0000256" key="4">
    <source>
        <dbReference type="ARBA" id="ARBA00022576"/>
    </source>
</evidence>
<keyword evidence="9" id="KW-1185">Reference proteome</keyword>
<keyword evidence="4 8" id="KW-0808">Transferase</keyword>
<comment type="similarity">
    <text evidence="2">Belongs to the alliinase family.</text>
</comment>
<dbReference type="InterPro" id="IPR015422">
    <property type="entry name" value="PyrdxlP-dep_Trfase_small"/>
</dbReference>
<feature type="chain" id="PRO_5042108042" evidence="6">
    <location>
        <begin position="20"/>
        <end position="446"/>
    </location>
</feature>
<dbReference type="Pfam" id="PF04864">
    <property type="entry name" value="Alliinase_C"/>
    <property type="match status" value="1"/>
</dbReference>
<keyword evidence="4 8" id="KW-0032">Aminotransferase</keyword>
<dbReference type="InterPro" id="IPR015424">
    <property type="entry name" value="PyrdxlP-dep_Trfase"/>
</dbReference>
<evidence type="ECO:0000259" key="7">
    <source>
        <dbReference type="Pfam" id="PF04864"/>
    </source>
</evidence>
<dbReference type="InterPro" id="IPR006948">
    <property type="entry name" value="Alliinase_C"/>
</dbReference>
<dbReference type="EMBL" id="JARAOO010000009">
    <property type="protein sequence ID" value="KAJ7956201.1"/>
    <property type="molecule type" value="Genomic_DNA"/>
</dbReference>
<evidence type="ECO:0000256" key="3">
    <source>
        <dbReference type="ARBA" id="ARBA00011738"/>
    </source>
</evidence>
<comment type="subunit">
    <text evidence="3">Homodimer.</text>
</comment>
<feature type="domain" description="Alliinase C-terminal" evidence="7">
    <location>
        <begin position="85"/>
        <end position="444"/>
    </location>
</feature>
<comment type="caution">
    <text evidence="8">The sequence shown here is derived from an EMBL/GenBank/DDBJ whole genome shotgun (WGS) entry which is preliminary data.</text>
</comment>
<proteinExistence type="inferred from homology"/>
<organism evidence="8 9">
    <name type="scientific">Quillaja saponaria</name>
    <name type="common">Soap bark tree</name>
    <dbReference type="NCBI Taxonomy" id="32244"/>
    <lineage>
        <taxon>Eukaryota</taxon>
        <taxon>Viridiplantae</taxon>
        <taxon>Streptophyta</taxon>
        <taxon>Embryophyta</taxon>
        <taxon>Tracheophyta</taxon>
        <taxon>Spermatophyta</taxon>
        <taxon>Magnoliopsida</taxon>
        <taxon>eudicotyledons</taxon>
        <taxon>Gunneridae</taxon>
        <taxon>Pentapetalae</taxon>
        <taxon>rosids</taxon>
        <taxon>fabids</taxon>
        <taxon>Fabales</taxon>
        <taxon>Quillajaceae</taxon>
        <taxon>Quillaja</taxon>
    </lineage>
</organism>
<dbReference type="Proteomes" id="UP001163823">
    <property type="component" value="Chromosome 9"/>
</dbReference>
<evidence type="ECO:0000313" key="8">
    <source>
        <dbReference type="EMBL" id="KAJ7956201.1"/>
    </source>
</evidence>
<dbReference type="PANTHER" id="PTHR43795:SF22">
    <property type="entry name" value="TRYPTOPHAN AMINOTRANSFERASE-RELATED PROTEIN 2"/>
    <property type="match status" value="1"/>
</dbReference>
<dbReference type="AlphaFoldDB" id="A0AAD7PHV4"/>
<dbReference type="PANTHER" id="PTHR43795">
    <property type="entry name" value="BIFUNCTIONAL ASPARTATE AMINOTRANSFERASE AND GLUTAMATE/ASPARTATE-PREPHENATE AMINOTRANSFERASE-RELATED"/>
    <property type="match status" value="1"/>
</dbReference>
<keyword evidence="5" id="KW-0663">Pyridoxal phosphate</keyword>
<dbReference type="SUPFAM" id="SSF53383">
    <property type="entry name" value="PLP-dependent transferases"/>
    <property type="match status" value="1"/>
</dbReference>
<dbReference type="InterPro" id="IPR050478">
    <property type="entry name" value="Ethylene_sulfur-biosynth"/>
</dbReference>
<dbReference type="InterPro" id="IPR015421">
    <property type="entry name" value="PyrdxlP-dep_Trfase_major"/>
</dbReference>
<evidence type="ECO:0000256" key="6">
    <source>
        <dbReference type="SAM" id="SignalP"/>
    </source>
</evidence>
<dbReference type="Gene3D" id="3.40.640.10">
    <property type="entry name" value="Type I PLP-dependent aspartate aminotransferase-like (Major domain)"/>
    <property type="match status" value="1"/>
</dbReference>
<dbReference type="InterPro" id="IPR037029">
    <property type="entry name" value="Alliinase_N_sf"/>
</dbReference>
<sequence length="446" mass="50274">MAKIPTMFSLRHLLVLSLALNVSLVLRIVYESEQGCKLFWLKKLIGTSMAGDDSERETHIVQRARLSVSNFSTRSGDHEGGERVINLDHGDPTMYEIFWRQMGDKTTITIPGWQSMSYFSDITNICWFLEPEFAKEVVRLHKVVGNAVTEGRYIVVGTGSSQLFLAALYALSPHDAAQPKSVVSAAPYYSSYPSMTDYQKSGLYRWAGDAQSFDKDEPYIELVTSPNNPDGYVRRSVVNRTEGALVHDLAYYWPQYTPISSPADHELMLFTVSKSTGHAGMRIGWALVKDQEVAKKMTKFIELNTIGVSKDSQLRAANVLKAVSDSCGREGSFEEGESFFNFGHNVLAERWKQLRAAVQQSGMFSLPNFSPAFCTFFSQVLEAQPAFVWLKCEQGIEDCESFLRRHKILTRGGKHFGVTPDYVRISMLDRDENFNLFINRLKAIEG</sequence>
<feature type="signal peptide" evidence="6">
    <location>
        <begin position="1"/>
        <end position="19"/>
    </location>
</feature>
<keyword evidence="6" id="KW-0732">Signal</keyword>
<dbReference type="GO" id="GO:0008483">
    <property type="term" value="F:transaminase activity"/>
    <property type="evidence" value="ECO:0007669"/>
    <property type="project" value="UniProtKB-KW"/>
</dbReference>
<evidence type="ECO:0000256" key="2">
    <source>
        <dbReference type="ARBA" id="ARBA00006312"/>
    </source>
</evidence>
<gene>
    <name evidence="8" type="ORF">O6P43_022679</name>
</gene>
<dbReference type="GO" id="GO:0006520">
    <property type="term" value="P:amino acid metabolic process"/>
    <property type="evidence" value="ECO:0007669"/>
    <property type="project" value="TreeGrafter"/>
</dbReference>
<evidence type="ECO:0000313" key="9">
    <source>
        <dbReference type="Proteomes" id="UP001163823"/>
    </source>
</evidence>
<evidence type="ECO:0000256" key="5">
    <source>
        <dbReference type="ARBA" id="ARBA00022898"/>
    </source>
</evidence>
<reference evidence="8" key="1">
    <citation type="journal article" date="2023" name="Science">
        <title>Elucidation of the pathway for biosynthesis of saponin adjuvants from the soapbark tree.</title>
        <authorList>
            <person name="Reed J."/>
            <person name="Orme A."/>
            <person name="El-Demerdash A."/>
            <person name="Owen C."/>
            <person name="Martin L.B.B."/>
            <person name="Misra R.C."/>
            <person name="Kikuchi S."/>
            <person name="Rejzek M."/>
            <person name="Martin A.C."/>
            <person name="Harkess A."/>
            <person name="Leebens-Mack J."/>
            <person name="Louveau T."/>
            <person name="Stephenson M.J."/>
            <person name="Osbourn A."/>
        </authorList>
    </citation>
    <scope>NUCLEOTIDE SEQUENCE</scope>
    <source>
        <strain evidence="8">S10</strain>
    </source>
</reference>
<dbReference type="GO" id="GO:0016846">
    <property type="term" value="F:carbon-sulfur lyase activity"/>
    <property type="evidence" value="ECO:0007669"/>
    <property type="project" value="InterPro"/>
</dbReference>
<dbReference type="CDD" id="cd00609">
    <property type="entry name" value="AAT_like"/>
    <property type="match status" value="1"/>
</dbReference>
<accession>A0AAD7PHV4</accession>
<comment type="cofactor">
    <cofactor evidence="1">
        <name>pyridoxal 5'-phosphate</name>
        <dbReference type="ChEBI" id="CHEBI:597326"/>
    </cofactor>
</comment>
<dbReference type="Gene3D" id="3.90.1150.10">
    <property type="entry name" value="Aspartate Aminotransferase, domain 1"/>
    <property type="match status" value="1"/>
</dbReference>
<evidence type="ECO:0000256" key="1">
    <source>
        <dbReference type="ARBA" id="ARBA00001933"/>
    </source>
</evidence>